<dbReference type="RefSeq" id="WP_151124191.1">
    <property type="nucleotide sequence ID" value="NZ_CP088081.1"/>
</dbReference>
<gene>
    <name evidence="3" type="ORF">F7Q92_11035</name>
</gene>
<feature type="transmembrane region" description="Helical" evidence="1">
    <location>
        <begin position="274"/>
        <end position="295"/>
    </location>
</feature>
<keyword evidence="1" id="KW-0472">Membrane</keyword>
<dbReference type="GO" id="GO:0016020">
    <property type="term" value="C:membrane"/>
    <property type="evidence" value="ECO:0007669"/>
    <property type="project" value="TreeGrafter"/>
</dbReference>
<accession>A0A643FC55</accession>
<keyword evidence="1" id="KW-0812">Transmembrane</keyword>
<evidence type="ECO:0000259" key="2">
    <source>
        <dbReference type="Pfam" id="PF01757"/>
    </source>
</evidence>
<keyword evidence="3" id="KW-0808">Transferase</keyword>
<dbReference type="OrthoDB" id="9814807at2"/>
<feature type="transmembrane region" description="Helical" evidence="1">
    <location>
        <begin position="346"/>
        <end position="367"/>
    </location>
</feature>
<evidence type="ECO:0000313" key="3">
    <source>
        <dbReference type="EMBL" id="KAB0581785.1"/>
    </source>
</evidence>
<feature type="transmembrane region" description="Helical" evidence="1">
    <location>
        <begin position="195"/>
        <end position="212"/>
    </location>
</feature>
<protein>
    <submittedName>
        <fullName evidence="3">Acyltransferase</fullName>
    </submittedName>
</protein>
<keyword evidence="1" id="KW-1133">Transmembrane helix</keyword>
<dbReference type="PANTHER" id="PTHR23028">
    <property type="entry name" value="ACETYLTRANSFERASE"/>
    <property type="match status" value="1"/>
</dbReference>
<feature type="transmembrane region" description="Helical" evidence="1">
    <location>
        <begin position="168"/>
        <end position="188"/>
    </location>
</feature>
<keyword evidence="3" id="KW-0012">Acyltransferase</keyword>
<comment type="caution">
    <text evidence="3">The sequence shown here is derived from an EMBL/GenBank/DDBJ whole genome shotgun (WGS) entry which is preliminary data.</text>
</comment>
<feature type="transmembrane region" description="Helical" evidence="1">
    <location>
        <begin position="21"/>
        <end position="42"/>
    </location>
</feature>
<feature type="transmembrane region" description="Helical" evidence="1">
    <location>
        <begin position="62"/>
        <end position="82"/>
    </location>
</feature>
<keyword evidence="4" id="KW-1185">Reference proteome</keyword>
<dbReference type="EMBL" id="VZPB01000023">
    <property type="protein sequence ID" value="KAB0581785.1"/>
    <property type="molecule type" value="Genomic_DNA"/>
</dbReference>
<dbReference type="InterPro" id="IPR050879">
    <property type="entry name" value="Acyltransferase_3"/>
</dbReference>
<dbReference type="GO" id="GO:0009103">
    <property type="term" value="P:lipopolysaccharide biosynthetic process"/>
    <property type="evidence" value="ECO:0007669"/>
    <property type="project" value="TreeGrafter"/>
</dbReference>
<organism evidence="3 4">
    <name type="scientific">Ideonella dechloratans</name>
    <dbReference type="NCBI Taxonomy" id="36863"/>
    <lineage>
        <taxon>Bacteria</taxon>
        <taxon>Pseudomonadati</taxon>
        <taxon>Pseudomonadota</taxon>
        <taxon>Betaproteobacteria</taxon>
        <taxon>Burkholderiales</taxon>
        <taxon>Sphaerotilaceae</taxon>
        <taxon>Ideonella</taxon>
    </lineage>
</organism>
<feature type="transmembrane region" description="Helical" evidence="1">
    <location>
        <begin position="218"/>
        <end position="240"/>
    </location>
</feature>
<feature type="transmembrane region" description="Helical" evidence="1">
    <location>
        <begin position="103"/>
        <end position="126"/>
    </location>
</feature>
<dbReference type="InterPro" id="IPR002656">
    <property type="entry name" value="Acyl_transf_3_dom"/>
</dbReference>
<dbReference type="Proteomes" id="UP000430120">
    <property type="component" value="Unassembled WGS sequence"/>
</dbReference>
<evidence type="ECO:0000256" key="1">
    <source>
        <dbReference type="SAM" id="Phobius"/>
    </source>
</evidence>
<feature type="transmembrane region" description="Helical" evidence="1">
    <location>
        <begin position="316"/>
        <end position="334"/>
    </location>
</feature>
<dbReference type="GO" id="GO:0016747">
    <property type="term" value="F:acyltransferase activity, transferring groups other than amino-acyl groups"/>
    <property type="evidence" value="ECO:0007669"/>
    <property type="project" value="InterPro"/>
</dbReference>
<evidence type="ECO:0000313" key="4">
    <source>
        <dbReference type="Proteomes" id="UP000430120"/>
    </source>
</evidence>
<feature type="domain" description="Acyltransferase 3" evidence="2">
    <location>
        <begin position="18"/>
        <end position="363"/>
    </location>
</feature>
<dbReference type="Pfam" id="PF01757">
    <property type="entry name" value="Acyl_transf_3"/>
    <property type="match status" value="1"/>
</dbReference>
<dbReference type="AlphaFoldDB" id="A0A643FC55"/>
<proteinExistence type="predicted"/>
<reference evidence="3 4" key="1">
    <citation type="submission" date="2019-09" db="EMBL/GenBank/DDBJ databases">
        <title>Draft genome sequences of 48 bacterial type strains from the CCUG.</title>
        <authorList>
            <person name="Tunovic T."/>
            <person name="Pineiro-Iglesias B."/>
            <person name="Unosson C."/>
            <person name="Inganas E."/>
            <person name="Ohlen M."/>
            <person name="Cardew S."/>
            <person name="Jensie-Markopoulos S."/>
            <person name="Salva-Serra F."/>
            <person name="Jaen-Luchoro D."/>
            <person name="Karlsson R."/>
            <person name="Svensson-Stadler L."/>
            <person name="Chun J."/>
            <person name="Moore E."/>
        </authorList>
    </citation>
    <scope>NUCLEOTIDE SEQUENCE [LARGE SCALE GENOMIC DNA]</scope>
    <source>
        <strain evidence="3 4">CCUG 30977</strain>
    </source>
</reference>
<name>A0A643FC55_IDEDE</name>
<dbReference type="PANTHER" id="PTHR23028:SF53">
    <property type="entry name" value="ACYL_TRANSF_3 DOMAIN-CONTAINING PROTEIN"/>
    <property type="match status" value="1"/>
</dbReference>
<sequence>MSERPAGAARPALPREPRLDALRGLAIAAVLVLHFTLAFGLARSPLGAWLGRPLLAVLTLRGNYGVTLFFAISGFLITDHVLRRDGALQRLDWRRFAVERASRLLPLLALALLCVLVPGLLGWPFFAGDTHAPPMTAGRWAIALLSVLGFWHNQLMQDWGYFHYILNVYWSLSVEEAFYLGFAVLCLALGRGERVMLVAVALVLLGPLYRAVHPDDEIRYLYAYPACFDAIAWGVLAAWVAHRHPVSPRRAAGARVLGLVGIAAAWSVDFGAHPAWSFSALAAATALWLWALAGSRPCHPRWARLLAPWAWLGRHSYELYLFHIIVLALLRQVWSRQTLPDAGRLPLLVAYLALSAAVAWAVARGVGDPARRAWRRRWGRGEGPAGDRATIANP</sequence>